<name>A0A6N4X9U7_9FLAO</name>
<evidence type="ECO:0000313" key="3">
    <source>
        <dbReference type="Proteomes" id="UP000445144"/>
    </source>
</evidence>
<gene>
    <name evidence="2" type="ORF">CHRY9293_02426</name>
</gene>
<organism evidence="2 3">
    <name type="scientific">Chryseobacterium potabilaquae</name>
    <dbReference type="NCBI Taxonomy" id="2675057"/>
    <lineage>
        <taxon>Bacteria</taxon>
        <taxon>Pseudomonadati</taxon>
        <taxon>Bacteroidota</taxon>
        <taxon>Flavobacteriia</taxon>
        <taxon>Flavobacteriales</taxon>
        <taxon>Weeksellaceae</taxon>
        <taxon>Chryseobacterium group</taxon>
        <taxon>Chryseobacterium</taxon>
    </lineage>
</organism>
<reference evidence="2 3" key="1">
    <citation type="submission" date="2020-01" db="EMBL/GenBank/DDBJ databases">
        <authorList>
            <person name="Rodrigo-Torres L."/>
            <person name="Arahal R. D."/>
            <person name="Lucena T."/>
        </authorList>
    </citation>
    <scope>NUCLEOTIDE SEQUENCE [LARGE SCALE GENOMIC DNA]</scope>
    <source>
        <strain evidence="2 3">CECT 9293</strain>
    </source>
</reference>
<dbReference type="Gene3D" id="3.90.75.20">
    <property type="match status" value="1"/>
</dbReference>
<dbReference type="Pfam" id="PF07463">
    <property type="entry name" value="NUMOD4"/>
    <property type="match status" value="1"/>
</dbReference>
<feature type="domain" description="NUMOD4" evidence="1">
    <location>
        <begin position="101"/>
        <end position="137"/>
    </location>
</feature>
<dbReference type="InterPro" id="IPR010902">
    <property type="entry name" value="NUMOD4"/>
</dbReference>
<keyword evidence="3" id="KW-1185">Reference proteome</keyword>
<dbReference type="AlphaFoldDB" id="A0A6N4X9U7"/>
<protein>
    <recommendedName>
        <fullName evidence="1">NUMOD4 domain-containing protein</fullName>
    </recommendedName>
</protein>
<dbReference type="EMBL" id="CACVBR010000022">
    <property type="protein sequence ID" value="CAA7196329.1"/>
    <property type="molecule type" value="Genomic_DNA"/>
</dbReference>
<dbReference type="Proteomes" id="UP000445144">
    <property type="component" value="Unassembled WGS sequence"/>
</dbReference>
<proteinExistence type="predicted"/>
<evidence type="ECO:0000259" key="1">
    <source>
        <dbReference type="Pfam" id="PF07463"/>
    </source>
</evidence>
<dbReference type="GO" id="GO:0016788">
    <property type="term" value="F:hydrolase activity, acting on ester bonds"/>
    <property type="evidence" value="ECO:0007669"/>
    <property type="project" value="InterPro"/>
</dbReference>
<accession>A0A6N4X9U7</accession>
<evidence type="ECO:0000313" key="2">
    <source>
        <dbReference type="EMBL" id="CAA7196329.1"/>
    </source>
</evidence>
<sequence>MSKLLYYCFVEKFDLKNRRLAVVNESNPQWDIDLSKLSLCPVSYVLRERNKDFGVIKVRTIFNSKKVFNDSLWKQLGKPQINKKNPPAIFNLSIKDLPDQQWKPLPGFEGKYVISNKGRIKRLSDWSAGYQFFGEEQIISLNVIKKDKSGYLYFKLHPKEDTNPKMLLRLLYYCFVEQFDLNDRTLRIINENEPLWDIDLSKLSLRPIADTFNKTIIKKWNRKISQNLSDLTDELILHRK</sequence>